<proteinExistence type="predicted"/>
<organism evidence="1">
    <name type="scientific">Timema bartmani</name>
    <dbReference type="NCBI Taxonomy" id="61472"/>
    <lineage>
        <taxon>Eukaryota</taxon>
        <taxon>Metazoa</taxon>
        <taxon>Ecdysozoa</taxon>
        <taxon>Arthropoda</taxon>
        <taxon>Hexapoda</taxon>
        <taxon>Insecta</taxon>
        <taxon>Pterygota</taxon>
        <taxon>Neoptera</taxon>
        <taxon>Polyneoptera</taxon>
        <taxon>Phasmatodea</taxon>
        <taxon>Timematodea</taxon>
        <taxon>Timematoidea</taxon>
        <taxon>Timematidae</taxon>
        <taxon>Timema</taxon>
    </lineage>
</organism>
<protein>
    <submittedName>
        <fullName evidence="1">Uncharacterized protein</fullName>
    </submittedName>
</protein>
<dbReference type="EMBL" id="OD565549">
    <property type="protein sequence ID" value="CAD7442064.1"/>
    <property type="molecule type" value="Genomic_DNA"/>
</dbReference>
<name>A0A7R9EV88_9NEOP</name>
<sequence length="162" mass="18418">MMRKNNNKSLVKNYPQFTEPRFGASSSTTIDSYLLITCSLARWSGHPVACALARTLGSVYKIYKGQRLSPNNENFLRERSTSTLPHLEVRKGQSLTTKRRETTIMANHASSCNLFVVRCIIDWNIISSKIEGGYVPRRAHPRNFKLSLTTPELTIVQQRSMN</sequence>
<accession>A0A7R9EV88</accession>
<reference evidence="1" key="1">
    <citation type="submission" date="2020-11" db="EMBL/GenBank/DDBJ databases">
        <authorList>
            <person name="Tran Van P."/>
        </authorList>
    </citation>
    <scope>NUCLEOTIDE SEQUENCE</scope>
</reference>
<evidence type="ECO:0000313" key="1">
    <source>
        <dbReference type="EMBL" id="CAD7442064.1"/>
    </source>
</evidence>
<gene>
    <name evidence="1" type="ORF">TBIB3V08_LOCUS4507</name>
</gene>
<dbReference type="AlphaFoldDB" id="A0A7R9EV88"/>